<dbReference type="GO" id="GO:0097177">
    <property type="term" value="F:mitochondrial ribosome binding"/>
    <property type="evidence" value="ECO:0007669"/>
    <property type="project" value="Ensembl"/>
</dbReference>
<feature type="transmembrane region" description="Helical" evidence="1">
    <location>
        <begin position="79"/>
        <end position="100"/>
    </location>
</feature>
<dbReference type="PANTHER" id="PTHR14549">
    <property type="entry name" value="TRANSMEMBRANE PROTEIN 223"/>
    <property type="match status" value="1"/>
</dbReference>
<dbReference type="GeneTree" id="ENSGT00390000012589"/>
<proteinExistence type="predicted"/>
<keyword evidence="3" id="KW-1185">Reference proteome</keyword>
<keyword evidence="1" id="KW-0472">Membrane</keyword>
<dbReference type="AlphaFoldDB" id="A0A493TEY8"/>
<dbReference type="Pfam" id="PF06979">
    <property type="entry name" value="TMEM70"/>
    <property type="match status" value="1"/>
</dbReference>
<dbReference type="Proteomes" id="UP000016666">
    <property type="component" value="Unassembled WGS sequence"/>
</dbReference>
<reference evidence="2" key="3">
    <citation type="submission" date="2025-09" db="UniProtKB">
        <authorList>
            <consortium name="Ensembl"/>
        </authorList>
    </citation>
    <scope>IDENTIFICATION</scope>
</reference>
<feature type="transmembrane region" description="Helical" evidence="1">
    <location>
        <begin position="36"/>
        <end position="59"/>
    </location>
</feature>
<name>A0A493TEY8_ANAPP</name>
<dbReference type="STRING" id="8840.ENSAPLP00000024471"/>
<dbReference type="InterPro" id="IPR026100">
    <property type="entry name" value="Tmem223"/>
</dbReference>
<protein>
    <submittedName>
        <fullName evidence="2">Transmembrane protein 223</fullName>
    </submittedName>
</protein>
<keyword evidence="1" id="KW-0812">Transmembrane</keyword>
<dbReference type="GO" id="GO:0033617">
    <property type="term" value="P:mitochondrial respiratory chain complex IV assembly"/>
    <property type="evidence" value="ECO:0007669"/>
    <property type="project" value="Ensembl"/>
</dbReference>
<evidence type="ECO:0000256" key="1">
    <source>
        <dbReference type="SAM" id="Phobius"/>
    </source>
</evidence>
<dbReference type="InterPro" id="IPR045325">
    <property type="entry name" value="TMEM70/TMEM186/TMEM223"/>
</dbReference>
<dbReference type="GO" id="GO:0005743">
    <property type="term" value="C:mitochondrial inner membrane"/>
    <property type="evidence" value="ECO:0007669"/>
    <property type="project" value="Ensembl"/>
</dbReference>
<dbReference type="PANTHER" id="PTHR14549:SF2">
    <property type="entry name" value="TRANSMEMBRANE PROTEIN 223"/>
    <property type="match status" value="1"/>
</dbReference>
<reference evidence="2" key="2">
    <citation type="submission" date="2025-08" db="UniProtKB">
        <authorList>
            <consortium name="Ensembl"/>
        </authorList>
    </citation>
    <scope>IDENTIFICATION</scope>
</reference>
<dbReference type="Ensembl" id="ENSAPLT00000038617.1">
    <property type="protein sequence ID" value="ENSAPLP00000024471.1"/>
    <property type="gene ID" value="ENSAPLG00000023523.1"/>
</dbReference>
<evidence type="ECO:0000313" key="3">
    <source>
        <dbReference type="Proteomes" id="UP000016666"/>
    </source>
</evidence>
<dbReference type="GO" id="GO:0007399">
    <property type="term" value="P:nervous system development"/>
    <property type="evidence" value="ECO:0007669"/>
    <property type="project" value="TreeGrafter"/>
</dbReference>
<reference evidence="3" key="1">
    <citation type="submission" date="2017-10" db="EMBL/GenBank/DDBJ databases">
        <title>A new Pekin duck reference genome.</title>
        <authorList>
            <person name="Hou Z.-C."/>
            <person name="Zhou Z.-K."/>
            <person name="Zhu F."/>
            <person name="Hou S.-S."/>
        </authorList>
    </citation>
    <scope>NUCLEOTIDE SEQUENCE [LARGE SCALE GENOMIC DNA]</scope>
</reference>
<evidence type="ECO:0000313" key="2">
    <source>
        <dbReference type="Ensembl" id="ENSAPLP00000024471.1"/>
    </source>
</evidence>
<accession>A0A493TEY8</accession>
<gene>
    <name evidence="2" type="primary">TMEM223</name>
</gene>
<organism evidence="2 3">
    <name type="scientific">Anas platyrhynchos platyrhynchos</name>
    <name type="common">Northern mallard</name>
    <dbReference type="NCBI Taxonomy" id="8840"/>
    <lineage>
        <taxon>Eukaryota</taxon>
        <taxon>Metazoa</taxon>
        <taxon>Chordata</taxon>
        <taxon>Craniata</taxon>
        <taxon>Vertebrata</taxon>
        <taxon>Euteleostomi</taxon>
        <taxon>Archelosauria</taxon>
        <taxon>Archosauria</taxon>
        <taxon>Dinosauria</taxon>
        <taxon>Saurischia</taxon>
        <taxon>Theropoda</taxon>
        <taxon>Coelurosauria</taxon>
        <taxon>Aves</taxon>
        <taxon>Neognathae</taxon>
        <taxon>Galloanserae</taxon>
        <taxon>Anseriformes</taxon>
        <taxon>Anatidae</taxon>
        <taxon>Anatinae</taxon>
        <taxon>Anas</taxon>
    </lineage>
</organism>
<dbReference type="OMA" id="KQVSCMA"/>
<sequence>MAAAAAARAAAALELEVAVPRDVILFRHERGPFFRLVGLFCVGQGCFWAALAHFAFTALRPAPAPAPGSAPGADDPLRGWRGSGELGCSLIVAAGCVFPLRAVRRVTLLRGGATVAISTHGPLGLGRGPSFTVPLRHVSCRAHRSEVPAMIPLKVKGRPFFFLLDKRGQLYNARLFDITVGAYRKL</sequence>
<keyword evidence="1" id="KW-1133">Transmembrane helix</keyword>